<dbReference type="Proteomes" id="UP000199534">
    <property type="component" value="Unassembled WGS sequence"/>
</dbReference>
<dbReference type="RefSeq" id="WP_092982416.1">
    <property type="nucleotide sequence ID" value="NZ_FOYQ01000002.1"/>
</dbReference>
<organism evidence="5 6">
    <name type="scientific">Robiginitalea myxolifaciens</name>
    <dbReference type="NCBI Taxonomy" id="400055"/>
    <lineage>
        <taxon>Bacteria</taxon>
        <taxon>Pseudomonadati</taxon>
        <taxon>Bacteroidota</taxon>
        <taxon>Flavobacteriia</taxon>
        <taxon>Flavobacteriales</taxon>
        <taxon>Flavobacteriaceae</taxon>
        <taxon>Robiginitalea</taxon>
    </lineage>
</organism>
<dbReference type="Gene3D" id="3.90.1200.10">
    <property type="match status" value="1"/>
</dbReference>
<evidence type="ECO:0000313" key="6">
    <source>
        <dbReference type="Proteomes" id="UP000199534"/>
    </source>
</evidence>
<evidence type="ECO:0000256" key="3">
    <source>
        <dbReference type="ARBA" id="ARBA00022898"/>
    </source>
</evidence>
<evidence type="ECO:0000259" key="4">
    <source>
        <dbReference type="Pfam" id="PF01636"/>
    </source>
</evidence>
<comment type="cofactor">
    <cofactor evidence="1">
        <name>pyridoxal 5'-phosphate</name>
        <dbReference type="ChEBI" id="CHEBI:597326"/>
    </cofactor>
</comment>
<evidence type="ECO:0000256" key="2">
    <source>
        <dbReference type="ARBA" id="ARBA00008954"/>
    </source>
</evidence>
<feature type="domain" description="Aminoglycoside phosphotransferase" evidence="4">
    <location>
        <begin position="22"/>
        <end position="240"/>
    </location>
</feature>
<dbReference type="InterPro" id="IPR011009">
    <property type="entry name" value="Kinase-like_dom_sf"/>
</dbReference>
<gene>
    <name evidence="5" type="ORF">SAMN04490243_1956</name>
</gene>
<dbReference type="AlphaFoldDB" id="A0A1I6GZT2"/>
<dbReference type="STRING" id="400055.SAMN04490243_1956"/>
<accession>A0A1I6GZT2</accession>
<dbReference type="EMBL" id="FOYQ01000002">
    <property type="protein sequence ID" value="SFR47682.1"/>
    <property type="molecule type" value="Genomic_DNA"/>
</dbReference>
<dbReference type="SUPFAM" id="SSF56112">
    <property type="entry name" value="Protein kinase-like (PK-like)"/>
    <property type="match status" value="1"/>
</dbReference>
<dbReference type="Pfam" id="PF01636">
    <property type="entry name" value="APH"/>
    <property type="match status" value="1"/>
</dbReference>
<dbReference type="GO" id="GO:0030170">
    <property type="term" value="F:pyridoxal phosphate binding"/>
    <property type="evidence" value="ECO:0007669"/>
    <property type="project" value="InterPro"/>
</dbReference>
<dbReference type="SUPFAM" id="SSF53383">
    <property type="entry name" value="PLP-dependent transferases"/>
    <property type="match status" value="1"/>
</dbReference>
<dbReference type="PANTHER" id="PTHR45688:SF13">
    <property type="entry name" value="ALANINE--GLYOXYLATE AMINOTRANSFERASE 2-LIKE"/>
    <property type="match status" value="1"/>
</dbReference>
<dbReference type="CDD" id="cd00610">
    <property type="entry name" value="OAT_like"/>
    <property type="match status" value="1"/>
</dbReference>
<keyword evidence="6" id="KW-1185">Reference proteome</keyword>
<dbReference type="InterPro" id="IPR015422">
    <property type="entry name" value="PyrdxlP-dep_Trfase_small"/>
</dbReference>
<keyword evidence="5" id="KW-0808">Transferase</keyword>
<proteinExistence type="inferred from homology"/>
<dbReference type="PANTHER" id="PTHR45688">
    <property type="match status" value="1"/>
</dbReference>
<dbReference type="Gene3D" id="3.90.1150.10">
    <property type="entry name" value="Aspartate Aminotransferase, domain 1"/>
    <property type="match status" value="1"/>
</dbReference>
<keyword evidence="5" id="KW-0032">Aminotransferase</keyword>
<dbReference type="Pfam" id="PF00202">
    <property type="entry name" value="Aminotran_3"/>
    <property type="match status" value="1"/>
</dbReference>
<dbReference type="PROSITE" id="PS00600">
    <property type="entry name" value="AA_TRANSFER_CLASS_3"/>
    <property type="match status" value="1"/>
</dbReference>
<keyword evidence="3" id="KW-0663">Pyridoxal phosphate</keyword>
<reference evidence="5 6" key="1">
    <citation type="submission" date="2016-10" db="EMBL/GenBank/DDBJ databases">
        <authorList>
            <person name="de Groot N.N."/>
        </authorList>
    </citation>
    <scope>NUCLEOTIDE SEQUENCE [LARGE SCALE GENOMIC DNA]</scope>
    <source>
        <strain evidence="5 6">DSM 21019</strain>
    </source>
</reference>
<comment type="similarity">
    <text evidence="2">Belongs to the class-III pyridoxal-phosphate-dependent aminotransferase family.</text>
</comment>
<sequence>MIIEQLLREKYGIHPLEIKRQAGYQNGTFKVRLKDGLRIAKTYRKAPWVKDLLEVESQMLRRLSQTLPTRFPVIIPDLQENTLLDLGEQYFRLLSFVPGTFLAETDHSPELQASFGAFLGELTAQLADLPPGNIGALERSWDLQHLEKVQALVPAVAAPEDRRVISYFLHQFQQEVLPRRYALRKSVIHNDSNDWNVLCNGHEVSGLIDFGDLCYSWTINEVAVGLTYLLMDKENPLEVAANALKAFHQQFPLLGQEMDLLYYLIAGRLCMSLCHSASKADSSEDPEYIRISEAGARKLLHRWISITPERAADVFREAIGLHAQKVISAGEYQERRSRVLGKSLSLSYQQPIGMRRAAMQYMFDAAGNTFLDAYNNIMLVGHCHPHVTEAAARTSRRLNTNTRYYYDEILDYAEHLLSWFPDHLSQVYFVNSGSAATDLAIRMSRAHTGKNKMLCLDRGYHGNTQSGIEISPYKHHKDQEYPNAVVGPFPKKPANRDWDSWYGDLLENYRNLIQRNQNDLSGLIAEPIMGCGGQLPLPEGLLKALYTEIRNFGGVCISDEVQVGFGRLGQWKWGFEMHQVLPDMVVLGKPMGNGHPIGAVVTTREISESFAQGPEFFSSFGGNPVSCAIGKAVLEVVEAEGLQQQAANVGAYLIHEFEGLAANYSWIKEVRGSGLFLGIECLAGPKQNATELAAYLCNELRNAHILTGLDGPGNTVLKIKPPLVFNRANADQLVEETNNVMRKINQF</sequence>
<evidence type="ECO:0000256" key="1">
    <source>
        <dbReference type="ARBA" id="ARBA00001933"/>
    </source>
</evidence>
<dbReference type="InterPro" id="IPR005814">
    <property type="entry name" value="Aminotrans_3"/>
</dbReference>
<protein>
    <submittedName>
        <fullName evidence="5">4-aminobutyrate aminotransferase</fullName>
    </submittedName>
</protein>
<name>A0A1I6GZT2_9FLAO</name>
<dbReference type="InterPro" id="IPR002575">
    <property type="entry name" value="Aminoglycoside_PTrfase"/>
</dbReference>
<dbReference type="InterPro" id="IPR015424">
    <property type="entry name" value="PyrdxlP-dep_Trfase"/>
</dbReference>
<dbReference type="OrthoDB" id="9801052at2"/>
<evidence type="ECO:0000313" key="5">
    <source>
        <dbReference type="EMBL" id="SFR47682.1"/>
    </source>
</evidence>
<dbReference type="InterPro" id="IPR015421">
    <property type="entry name" value="PyrdxlP-dep_Trfase_major"/>
</dbReference>
<dbReference type="GO" id="GO:0008483">
    <property type="term" value="F:transaminase activity"/>
    <property type="evidence" value="ECO:0007669"/>
    <property type="project" value="UniProtKB-KW"/>
</dbReference>
<dbReference type="InterPro" id="IPR049704">
    <property type="entry name" value="Aminotrans_3_PPA_site"/>
</dbReference>
<dbReference type="Gene3D" id="3.40.640.10">
    <property type="entry name" value="Type I PLP-dependent aspartate aminotransferase-like (Major domain)"/>
    <property type="match status" value="1"/>
</dbReference>